<accession>A0AAN8VI96</accession>
<feature type="transmembrane region" description="Helical" evidence="1">
    <location>
        <begin position="37"/>
        <end position="58"/>
    </location>
</feature>
<keyword evidence="1" id="KW-0812">Transmembrane</keyword>
<dbReference type="EMBL" id="JBAMMX010000008">
    <property type="protein sequence ID" value="KAK6934595.1"/>
    <property type="molecule type" value="Genomic_DNA"/>
</dbReference>
<protein>
    <recommendedName>
        <fullName evidence="4">Transmembrane protein</fullName>
    </recommendedName>
</protein>
<gene>
    <name evidence="2" type="ORF">RJ641_034750</name>
</gene>
<dbReference type="Proteomes" id="UP001370490">
    <property type="component" value="Unassembled WGS sequence"/>
</dbReference>
<name>A0AAN8VI96_9MAGN</name>
<evidence type="ECO:0000313" key="3">
    <source>
        <dbReference type="Proteomes" id="UP001370490"/>
    </source>
</evidence>
<keyword evidence="1" id="KW-0472">Membrane</keyword>
<evidence type="ECO:0000313" key="2">
    <source>
        <dbReference type="EMBL" id="KAK6934595.1"/>
    </source>
</evidence>
<dbReference type="PANTHER" id="PTHR34125">
    <property type="entry name" value="OS01G0762900 PROTEIN"/>
    <property type="match status" value="1"/>
</dbReference>
<evidence type="ECO:0008006" key="4">
    <source>
        <dbReference type="Google" id="ProtNLM"/>
    </source>
</evidence>
<sequence>MDIHEKLLKFKYHFIFGAIISLTISSVFIIAPRFLTILAYFWPLLLSTALVLVAVVVFGRISPPAGDKAGEGLLDYVAGQHEQFHEFQI</sequence>
<evidence type="ECO:0000256" key="1">
    <source>
        <dbReference type="SAM" id="Phobius"/>
    </source>
</evidence>
<keyword evidence="3" id="KW-1185">Reference proteome</keyword>
<feature type="transmembrane region" description="Helical" evidence="1">
    <location>
        <begin position="12"/>
        <end position="31"/>
    </location>
</feature>
<dbReference type="PANTHER" id="PTHR34125:SF7">
    <property type="entry name" value="TRANSMEMBRANE PROTEIN"/>
    <property type="match status" value="1"/>
</dbReference>
<comment type="caution">
    <text evidence="2">The sequence shown here is derived from an EMBL/GenBank/DDBJ whole genome shotgun (WGS) entry which is preliminary data.</text>
</comment>
<keyword evidence="1" id="KW-1133">Transmembrane helix</keyword>
<reference evidence="2 3" key="1">
    <citation type="submission" date="2023-12" db="EMBL/GenBank/DDBJ databases">
        <title>A high-quality genome assembly for Dillenia turbinata (Dilleniales).</title>
        <authorList>
            <person name="Chanderbali A."/>
        </authorList>
    </citation>
    <scope>NUCLEOTIDE SEQUENCE [LARGE SCALE GENOMIC DNA]</scope>
    <source>
        <strain evidence="2">LSX21</strain>
        <tissue evidence="2">Leaf</tissue>
    </source>
</reference>
<proteinExistence type="predicted"/>
<organism evidence="2 3">
    <name type="scientific">Dillenia turbinata</name>
    <dbReference type="NCBI Taxonomy" id="194707"/>
    <lineage>
        <taxon>Eukaryota</taxon>
        <taxon>Viridiplantae</taxon>
        <taxon>Streptophyta</taxon>
        <taxon>Embryophyta</taxon>
        <taxon>Tracheophyta</taxon>
        <taxon>Spermatophyta</taxon>
        <taxon>Magnoliopsida</taxon>
        <taxon>eudicotyledons</taxon>
        <taxon>Gunneridae</taxon>
        <taxon>Pentapetalae</taxon>
        <taxon>Dilleniales</taxon>
        <taxon>Dilleniaceae</taxon>
        <taxon>Dillenia</taxon>
    </lineage>
</organism>
<dbReference type="AlphaFoldDB" id="A0AAN8VI96"/>